<dbReference type="PANTHER" id="PTHR34138:SF1">
    <property type="entry name" value="CELL SHAPE-DETERMINING PROTEIN MREC"/>
    <property type="match status" value="1"/>
</dbReference>
<dbReference type="EMBL" id="CAKJTJ010000001">
    <property type="protein sequence ID" value="CAG9619499.1"/>
    <property type="molecule type" value="Genomic_DNA"/>
</dbReference>
<evidence type="ECO:0000256" key="5">
    <source>
        <dbReference type="PIRNR" id="PIRNR038471"/>
    </source>
</evidence>
<dbReference type="PIRSF" id="PIRSF038471">
    <property type="entry name" value="MreC"/>
    <property type="match status" value="1"/>
</dbReference>
<comment type="similarity">
    <text evidence="1 5">Belongs to the MreC family.</text>
</comment>
<gene>
    <name evidence="8" type="primary">mreC</name>
    <name evidence="8" type="ORF">BACCIP111883_00266</name>
</gene>
<keyword evidence="6" id="KW-0175">Coiled coil</keyword>
<dbReference type="Proteomes" id="UP000789833">
    <property type="component" value="Unassembled WGS sequence"/>
</dbReference>
<evidence type="ECO:0000256" key="1">
    <source>
        <dbReference type="ARBA" id="ARBA00009369"/>
    </source>
</evidence>
<evidence type="ECO:0000256" key="3">
    <source>
        <dbReference type="ARBA" id="ARBA00022960"/>
    </source>
</evidence>
<dbReference type="InterPro" id="IPR042175">
    <property type="entry name" value="Cell/Rod_MreC_2"/>
</dbReference>
<dbReference type="Gene3D" id="2.40.10.350">
    <property type="entry name" value="Rod shape-determining protein MreC, domain 2"/>
    <property type="match status" value="1"/>
</dbReference>
<dbReference type="InterPro" id="IPR055342">
    <property type="entry name" value="MreC_beta-barrel_core"/>
</dbReference>
<comment type="function">
    <text evidence="5">Involved in formation and maintenance of cell shape.</text>
</comment>
<evidence type="ECO:0000256" key="2">
    <source>
        <dbReference type="ARBA" id="ARBA00013855"/>
    </source>
</evidence>
<evidence type="ECO:0000256" key="6">
    <source>
        <dbReference type="SAM" id="Coils"/>
    </source>
</evidence>
<dbReference type="InterPro" id="IPR007221">
    <property type="entry name" value="MreC"/>
</dbReference>
<dbReference type="Gene3D" id="2.40.10.340">
    <property type="entry name" value="Rod shape-determining protein MreC, domain 1"/>
    <property type="match status" value="1"/>
</dbReference>
<feature type="domain" description="Rod shape-determining protein MreC beta-barrel core" evidence="7">
    <location>
        <begin position="123"/>
        <end position="274"/>
    </location>
</feature>
<name>A0ABM8YHY1_9BACI</name>
<comment type="caution">
    <text evidence="8">The sequence shown here is derived from an EMBL/GenBank/DDBJ whole genome shotgun (WGS) entry which is preliminary data.</text>
</comment>
<dbReference type="PANTHER" id="PTHR34138">
    <property type="entry name" value="CELL SHAPE-DETERMINING PROTEIN MREC"/>
    <property type="match status" value="1"/>
</dbReference>
<dbReference type="Gene3D" id="1.20.5.490">
    <property type="entry name" value="Single helix bin"/>
    <property type="match status" value="1"/>
</dbReference>
<dbReference type="RefSeq" id="WP_230499427.1">
    <property type="nucleotide sequence ID" value="NZ_CAKJTJ010000001.1"/>
</dbReference>
<keyword evidence="9" id="KW-1185">Reference proteome</keyword>
<dbReference type="NCBIfam" id="TIGR00219">
    <property type="entry name" value="mreC"/>
    <property type="match status" value="1"/>
</dbReference>
<proteinExistence type="inferred from homology"/>
<evidence type="ECO:0000313" key="9">
    <source>
        <dbReference type="Proteomes" id="UP000789833"/>
    </source>
</evidence>
<keyword evidence="3 5" id="KW-0133">Cell shape</keyword>
<accession>A0ABM8YHY1</accession>
<dbReference type="Pfam" id="PF04085">
    <property type="entry name" value="MreC"/>
    <property type="match status" value="1"/>
</dbReference>
<sequence length="296" mass="33384">MPQFFLNKRLIILLVSLIFLVALIGFSLKERDDLTWPEQFVKDSTGFVQSIFYRPAHFVAGFFDNVGYLKDTYEENKLLRARLEEYALLETKVQKLENENEQFREVIGEMESLRDYEPMPATVIARNPDQWVEQITINKGKQNGVEKDMAVVTSGGLIGKIKHANAFTSTVQLLSSLDPKNRISAYIQGEEEIFGLIEGYDEEKAALLLKRIPHQANVQEGEVVLSSGLGGVFPEGLMIGEITEVVADEYGLTQMAYVKPAADFYNISQVMIIERTLMTGNEPEPEEETSEEGDSE</sequence>
<protein>
    <recommendedName>
        <fullName evidence="2 5">Cell shape-determining protein MreC</fullName>
    </recommendedName>
    <alternativeName>
        <fullName evidence="4 5">Cell shape protein MreC</fullName>
    </alternativeName>
</protein>
<evidence type="ECO:0000313" key="8">
    <source>
        <dbReference type="EMBL" id="CAG9619499.1"/>
    </source>
</evidence>
<feature type="coiled-coil region" evidence="6">
    <location>
        <begin position="79"/>
        <end position="113"/>
    </location>
</feature>
<dbReference type="InterPro" id="IPR042177">
    <property type="entry name" value="Cell/Rod_1"/>
</dbReference>
<evidence type="ECO:0000259" key="7">
    <source>
        <dbReference type="Pfam" id="PF04085"/>
    </source>
</evidence>
<reference evidence="8 9" key="1">
    <citation type="submission" date="2021-10" db="EMBL/GenBank/DDBJ databases">
        <authorList>
            <person name="Criscuolo A."/>
        </authorList>
    </citation>
    <scope>NUCLEOTIDE SEQUENCE [LARGE SCALE GENOMIC DNA]</scope>
    <source>
        <strain evidence="9">CIP 111883</strain>
    </source>
</reference>
<organism evidence="8 9">
    <name type="scientific">Sutcliffiella rhizosphaerae</name>
    <dbReference type="NCBI Taxonomy" id="2880967"/>
    <lineage>
        <taxon>Bacteria</taxon>
        <taxon>Bacillati</taxon>
        <taxon>Bacillota</taxon>
        <taxon>Bacilli</taxon>
        <taxon>Bacillales</taxon>
        <taxon>Bacillaceae</taxon>
        <taxon>Sutcliffiella</taxon>
    </lineage>
</organism>
<evidence type="ECO:0000256" key="4">
    <source>
        <dbReference type="ARBA" id="ARBA00032089"/>
    </source>
</evidence>